<comment type="caution">
    <text evidence="6">The sequence shown here is derived from an EMBL/GenBank/DDBJ whole genome shotgun (WGS) entry which is preliminary data.</text>
</comment>
<protein>
    <recommendedName>
        <fullName evidence="8">Membrane protein (Etoposide-induced protein domain)</fullName>
    </recommendedName>
</protein>
<feature type="transmembrane region" description="Helical" evidence="5">
    <location>
        <begin position="220"/>
        <end position="244"/>
    </location>
</feature>
<keyword evidence="7" id="KW-1185">Reference proteome</keyword>
<evidence type="ECO:0000256" key="2">
    <source>
        <dbReference type="ARBA" id="ARBA00022692"/>
    </source>
</evidence>
<organism evidence="6 7">
    <name type="scientific">Arcobacter lacus</name>
    <dbReference type="NCBI Taxonomy" id="1912876"/>
    <lineage>
        <taxon>Bacteria</taxon>
        <taxon>Pseudomonadati</taxon>
        <taxon>Campylobacterota</taxon>
        <taxon>Epsilonproteobacteria</taxon>
        <taxon>Campylobacterales</taxon>
        <taxon>Arcobacteraceae</taxon>
        <taxon>Arcobacter</taxon>
    </lineage>
</organism>
<sequence>MNEIEIILKSIKDFFTSPMLKIAIVPLIVTMIILYALFFMAADFGFSALKEVAVASQNGQEVVIDENAPFYFVWLTYVIVFLFKYSFVSWIAGFLFYTVGTILILQISVILTLIVIGFLTPLILQNLHKKYYSHLQLESYGTLSLSLWVLFKNLFMMIFLFLLLIPVYFVPVLNVIAFALPLYYFFHKLLNFDVSSTILSKNQYKIIYEKEANNFRLRTLFLYFISMIPFATLFSAVFFVIYLGHSYFIELEKMNNNSLKYM</sequence>
<feature type="transmembrane region" description="Helical" evidence="5">
    <location>
        <begin position="158"/>
        <end position="186"/>
    </location>
</feature>
<evidence type="ECO:0000256" key="4">
    <source>
        <dbReference type="ARBA" id="ARBA00023136"/>
    </source>
</evidence>
<evidence type="ECO:0008006" key="8">
    <source>
        <dbReference type="Google" id="ProtNLM"/>
    </source>
</evidence>
<dbReference type="RefSeq" id="WP_108527979.1">
    <property type="nucleotide sequence ID" value="NZ_MUXF01000014.1"/>
</dbReference>
<dbReference type="EMBL" id="MUXF01000014">
    <property type="protein sequence ID" value="PUE65675.1"/>
    <property type="molecule type" value="Genomic_DNA"/>
</dbReference>
<evidence type="ECO:0000313" key="6">
    <source>
        <dbReference type="EMBL" id="PUE65675.1"/>
    </source>
</evidence>
<keyword evidence="4 5" id="KW-0472">Membrane</keyword>
<name>A0ABX5JHZ1_9BACT</name>
<comment type="subcellular location">
    <subcellularLocation>
        <location evidence="1">Membrane</location>
        <topology evidence="1">Multi-pass membrane protein</topology>
    </subcellularLocation>
</comment>
<keyword evidence="3 5" id="KW-1133">Transmembrane helix</keyword>
<proteinExistence type="predicted"/>
<evidence type="ECO:0000256" key="3">
    <source>
        <dbReference type="ARBA" id="ARBA00022989"/>
    </source>
</evidence>
<evidence type="ECO:0000313" key="7">
    <source>
        <dbReference type="Proteomes" id="UP000251311"/>
    </source>
</evidence>
<accession>A0ABX5JHZ1</accession>
<dbReference type="Pfam" id="PF07264">
    <property type="entry name" value="EI24"/>
    <property type="match status" value="1"/>
</dbReference>
<gene>
    <name evidence="6" type="ORF">B0175_07335</name>
</gene>
<feature type="transmembrane region" description="Helical" evidence="5">
    <location>
        <begin position="20"/>
        <end position="42"/>
    </location>
</feature>
<dbReference type="InterPro" id="IPR059112">
    <property type="entry name" value="CysZ/EI24"/>
</dbReference>
<feature type="transmembrane region" description="Helical" evidence="5">
    <location>
        <begin position="94"/>
        <end position="119"/>
    </location>
</feature>
<evidence type="ECO:0000256" key="5">
    <source>
        <dbReference type="SAM" id="Phobius"/>
    </source>
</evidence>
<feature type="transmembrane region" description="Helical" evidence="5">
    <location>
        <begin position="68"/>
        <end position="87"/>
    </location>
</feature>
<keyword evidence="2 5" id="KW-0812">Transmembrane</keyword>
<reference evidence="6 7" key="1">
    <citation type="submission" date="2017-02" db="EMBL/GenBank/DDBJ databases">
        <title>Arcobacter lacus sp. nov., a new species isolated from reclaimed water.</title>
        <authorList>
            <person name="Figueras M.J."/>
            <person name="Perez-Cataluna A."/>
            <person name="Salas-Masso N."/>
        </authorList>
    </citation>
    <scope>NUCLEOTIDE SEQUENCE [LARGE SCALE GENOMIC DNA]</scope>
    <source>
        <strain evidence="6 7">RW43-9</strain>
    </source>
</reference>
<evidence type="ECO:0000256" key="1">
    <source>
        <dbReference type="ARBA" id="ARBA00004141"/>
    </source>
</evidence>
<dbReference type="Proteomes" id="UP000251311">
    <property type="component" value="Unassembled WGS sequence"/>
</dbReference>